<dbReference type="AlphaFoldDB" id="A0A182NTR1"/>
<feature type="region of interest" description="Disordered" evidence="1">
    <location>
        <begin position="1"/>
        <end position="27"/>
    </location>
</feature>
<dbReference type="VEuPathDB" id="VectorBase:ADIR011052"/>
<dbReference type="EnsemblMetazoa" id="ADIR011052-RA">
    <property type="protein sequence ID" value="ADIR011052-PA"/>
    <property type="gene ID" value="ADIR011052"/>
</dbReference>
<dbReference type="Proteomes" id="UP000075884">
    <property type="component" value="Unassembled WGS sequence"/>
</dbReference>
<reference evidence="3" key="1">
    <citation type="submission" date="2013-03" db="EMBL/GenBank/DDBJ databases">
        <title>The Genome Sequence of Anopheles dirus WRAIR2.</title>
        <authorList>
            <consortium name="The Broad Institute Genomics Platform"/>
            <person name="Neafsey D.E."/>
            <person name="Walton C."/>
            <person name="Walker B."/>
            <person name="Young S.K."/>
            <person name="Zeng Q."/>
            <person name="Gargeya S."/>
            <person name="Fitzgerald M."/>
            <person name="Haas B."/>
            <person name="Abouelleil A."/>
            <person name="Allen A.W."/>
            <person name="Alvarado L."/>
            <person name="Arachchi H.M."/>
            <person name="Berlin A.M."/>
            <person name="Chapman S.B."/>
            <person name="Gainer-Dewar J."/>
            <person name="Goldberg J."/>
            <person name="Griggs A."/>
            <person name="Gujja S."/>
            <person name="Hansen M."/>
            <person name="Howarth C."/>
            <person name="Imamovic A."/>
            <person name="Ireland A."/>
            <person name="Larimer J."/>
            <person name="McCowan C."/>
            <person name="Murphy C."/>
            <person name="Pearson M."/>
            <person name="Poon T.W."/>
            <person name="Priest M."/>
            <person name="Roberts A."/>
            <person name="Saif S."/>
            <person name="Shea T."/>
            <person name="Sisk P."/>
            <person name="Sykes S."/>
            <person name="Wortman J."/>
            <person name="Nusbaum C."/>
            <person name="Birren B."/>
        </authorList>
    </citation>
    <scope>NUCLEOTIDE SEQUENCE [LARGE SCALE GENOMIC DNA]</scope>
    <source>
        <strain evidence="3">WRAIR2</strain>
    </source>
</reference>
<organism evidence="2 3">
    <name type="scientific">Anopheles dirus</name>
    <dbReference type="NCBI Taxonomy" id="7168"/>
    <lineage>
        <taxon>Eukaryota</taxon>
        <taxon>Metazoa</taxon>
        <taxon>Ecdysozoa</taxon>
        <taxon>Arthropoda</taxon>
        <taxon>Hexapoda</taxon>
        <taxon>Insecta</taxon>
        <taxon>Pterygota</taxon>
        <taxon>Neoptera</taxon>
        <taxon>Endopterygota</taxon>
        <taxon>Diptera</taxon>
        <taxon>Nematocera</taxon>
        <taxon>Culicoidea</taxon>
        <taxon>Culicidae</taxon>
        <taxon>Anophelinae</taxon>
        <taxon>Anopheles</taxon>
    </lineage>
</organism>
<proteinExistence type="predicted"/>
<reference evidence="2" key="2">
    <citation type="submission" date="2020-05" db="UniProtKB">
        <authorList>
            <consortium name="EnsemblMetazoa"/>
        </authorList>
    </citation>
    <scope>IDENTIFICATION</scope>
    <source>
        <strain evidence="2">WRAIR2</strain>
    </source>
</reference>
<evidence type="ECO:0000256" key="1">
    <source>
        <dbReference type="SAM" id="MobiDB-lite"/>
    </source>
</evidence>
<feature type="compositionally biased region" description="Basic and acidic residues" evidence="1">
    <location>
        <begin position="8"/>
        <end position="27"/>
    </location>
</feature>
<evidence type="ECO:0000313" key="2">
    <source>
        <dbReference type="EnsemblMetazoa" id="ADIR011052-PA"/>
    </source>
</evidence>
<evidence type="ECO:0000313" key="3">
    <source>
        <dbReference type="Proteomes" id="UP000075884"/>
    </source>
</evidence>
<sequence>MKWNKIFVGKDSDKKERAEAAEKQDVPGKKKTIQKPCCKKCALVCKCKHHRRVLRSMAIPPPSGLLLN</sequence>
<keyword evidence="3" id="KW-1185">Reference proteome</keyword>
<protein>
    <submittedName>
        <fullName evidence="2">Uncharacterized protein</fullName>
    </submittedName>
</protein>
<name>A0A182NTR1_9DIPT</name>
<accession>A0A182NTR1</accession>